<evidence type="ECO:0000256" key="3">
    <source>
        <dbReference type="PIRSR" id="PIRSR000102-3"/>
    </source>
</evidence>
<dbReference type="PANTHER" id="PTHR43128:SF31">
    <property type="entry name" value="L-LACTATE DEHYDROGENASE"/>
    <property type="match status" value="1"/>
</dbReference>
<dbReference type="SUPFAM" id="SSF56327">
    <property type="entry name" value="LDH C-terminal domain-like"/>
    <property type="match status" value="1"/>
</dbReference>
<proteinExistence type="inferred from homology"/>
<dbReference type="SUPFAM" id="SSF51735">
    <property type="entry name" value="NAD(P)-binding Rossmann-fold domains"/>
    <property type="match status" value="1"/>
</dbReference>
<gene>
    <name evidence="7" type="ORF">FC27_GL001930</name>
</gene>
<dbReference type="eggNOG" id="COG0039">
    <property type="taxonomic scope" value="Bacteria"/>
</dbReference>
<dbReference type="Pfam" id="PF02866">
    <property type="entry name" value="Ldh_1_C"/>
    <property type="match status" value="1"/>
</dbReference>
<dbReference type="STRING" id="1423815.FC27_GL001930"/>
<evidence type="ECO:0000259" key="5">
    <source>
        <dbReference type="Pfam" id="PF00056"/>
    </source>
</evidence>
<evidence type="ECO:0000259" key="6">
    <source>
        <dbReference type="Pfam" id="PF02866"/>
    </source>
</evidence>
<feature type="domain" description="Lactate/malate dehydrogenase N-terminal" evidence="5">
    <location>
        <begin position="3"/>
        <end position="142"/>
    </location>
</feature>
<feature type="active site" description="Proton acceptor" evidence="2">
    <location>
        <position position="177"/>
    </location>
</feature>
<evidence type="ECO:0000256" key="2">
    <source>
        <dbReference type="PIRSR" id="PIRSR000102-1"/>
    </source>
</evidence>
<protein>
    <submittedName>
        <fullName evidence="7">L-2-hydroxyisocaproate dehydrogenase</fullName>
    </submittedName>
</protein>
<dbReference type="AlphaFoldDB" id="A0A0R1SE58"/>
<dbReference type="InterPro" id="IPR001236">
    <property type="entry name" value="Lactate/malate_DH_N"/>
</dbReference>
<keyword evidence="4" id="KW-0560">Oxidoreductase</keyword>
<dbReference type="RefSeq" id="WP_010625284.1">
    <property type="nucleotide sequence ID" value="NZ_AZFA01000006.1"/>
</dbReference>
<evidence type="ECO:0000313" key="7">
    <source>
        <dbReference type="EMBL" id="KRL67340.1"/>
    </source>
</evidence>
<feature type="binding site" evidence="3">
    <location>
        <position position="33"/>
    </location>
    <ligand>
        <name>NAD(+)</name>
        <dbReference type="ChEBI" id="CHEBI:57540"/>
    </ligand>
</feature>
<reference evidence="7 8" key="1">
    <citation type="journal article" date="2015" name="Genome Announc.">
        <title>Expanding the biotechnology potential of lactobacilli through comparative genomics of 213 strains and associated genera.</title>
        <authorList>
            <person name="Sun Z."/>
            <person name="Harris H.M."/>
            <person name="McCann A."/>
            <person name="Guo C."/>
            <person name="Argimon S."/>
            <person name="Zhang W."/>
            <person name="Yang X."/>
            <person name="Jeffery I.B."/>
            <person name="Cooney J.C."/>
            <person name="Kagawa T.F."/>
            <person name="Liu W."/>
            <person name="Song Y."/>
            <person name="Salvetti E."/>
            <person name="Wrobel A."/>
            <person name="Rasinkangas P."/>
            <person name="Parkhill J."/>
            <person name="Rea M.C."/>
            <person name="O'Sullivan O."/>
            <person name="Ritari J."/>
            <person name="Douillard F.P."/>
            <person name="Paul Ross R."/>
            <person name="Yang R."/>
            <person name="Briner A.E."/>
            <person name="Felis G.E."/>
            <person name="de Vos W.M."/>
            <person name="Barrangou R."/>
            <person name="Klaenhammer T.R."/>
            <person name="Caufield P.W."/>
            <person name="Cui Y."/>
            <person name="Zhang H."/>
            <person name="O'Toole P.W."/>
        </authorList>
    </citation>
    <scope>NUCLEOTIDE SEQUENCE [LARGE SCALE GENOMIC DNA]</scope>
    <source>
        <strain evidence="7 8">DSM 14857</strain>
    </source>
</reference>
<dbReference type="PANTHER" id="PTHR43128">
    <property type="entry name" value="L-2-HYDROXYCARBOXYLATE DEHYDROGENASE (NAD(P)(+))"/>
    <property type="match status" value="1"/>
</dbReference>
<organism evidence="7 8">
    <name type="scientific">Companilactobacillus versmoldensis DSM 14857 = KCTC 3814</name>
    <dbReference type="NCBI Taxonomy" id="1423815"/>
    <lineage>
        <taxon>Bacteria</taxon>
        <taxon>Bacillati</taxon>
        <taxon>Bacillota</taxon>
        <taxon>Bacilli</taxon>
        <taxon>Lactobacillales</taxon>
        <taxon>Lactobacillaceae</taxon>
        <taxon>Companilactobacillus</taxon>
    </lineage>
</organism>
<dbReference type="PRINTS" id="PR00086">
    <property type="entry name" value="LLDHDRGNASE"/>
</dbReference>
<feature type="domain" description="Lactate/malate dehydrogenase C-terminal" evidence="6">
    <location>
        <begin position="147"/>
        <end position="303"/>
    </location>
</feature>
<evidence type="ECO:0000256" key="4">
    <source>
        <dbReference type="RuleBase" id="RU003369"/>
    </source>
</evidence>
<sequence>MRKFGIIGVGHVGVTIAYTLVTKGIADELVLIDSNEKKAVAEQLDLEDCQARLDTTTHIKVQDYQKLADADILFITSGNIGSLQHNDGNRWAEFEYTRDIVKDIAPKIAQSGFHGVLIDTMNPCDAIAHYLQRTAGVETSKCMATGTFLDTARMQRVVAEQFGVNYKNVSGYVMGEHGESQFVAWSTVRVNNHPLVDFAKANGKKLDYDALEEEIRKGGWAVFSGKGYTSFGIATCAIKLAQAVLSDAQLECPVSSYNSKYDTYLGQPAVVGKNGIEYVNEVKLTDAEEAKLANSANTIKEKFATM</sequence>
<dbReference type="PIRSF" id="PIRSF000102">
    <property type="entry name" value="Lac_mal_DH"/>
    <property type="match status" value="1"/>
</dbReference>
<dbReference type="Gene3D" id="3.40.50.720">
    <property type="entry name" value="NAD(P)-binding Rossmann-like Domain"/>
    <property type="match status" value="1"/>
</dbReference>
<dbReference type="PATRIC" id="fig|1423815.3.peg.1980"/>
<keyword evidence="8" id="KW-1185">Reference proteome</keyword>
<dbReference type="CDD" id="cd05291">
    <property type="entry name" value="HicDH_like"/>
    <property type="match status" value="1"/>
</dbReference>
<dbReference type="GO" id="GO:0004459">
    <property type="term" value="F:L-lactate dehydrogenase (NAD+) activity"/>
    <property type="evidence" value="ECO:0007669"/>
    <property type="project" value="TreeGrafter"/>
</dbReference>
<comment type="similarity">
    <text evidence="1">Belongs to the LDH/MDH superfamily. LDH family.</text>
</comment>
<keyword evidence="3" id="KW-0520">NAD</keyword>
<evidence type="ECO:0000313" key="8">
    <source>
        <dbReference type="Proteomes" id="UP000051647"/>
    </source>
</evidence>
<dbReference type="GO" id="GO:0006089">
    <property type="term" value="P:lactate metabolic process"/>
    <property type="evidence" value="ECO:0007669"/>
    <property type="project" value="TreeGrafter"/>
</dbReference>
<dbReference type="EMBL" id="AZFA01000006">
    <property type="protein sequence ID" value="KRL67340.1"/>
    <property type="molecule type" value="Genomic_DNA"/>
</dbReference>
<dbReference type="Proteomes" id="UP000051647">
    <property type="component" value="Unassembled WGS sequence"/>
</dbReference>
<dbReference type="InterPro" id="IPR022383">
    <property type="entry name" value="Lactate/malate_DH_C"/>
</dbReference>
<comment type="caution">
    <text evidence="7">The sequence shown here is derived from an EMBL/GenBank/DDBJ whole genome shotgun (WGS) entry which is preliminary data.</text>
</comment>
<dbReference type="InterPro" id="IPR015955">
    <property type="entry name" value="Lactate_DH/Glyco_Ohase_4_C"/>
</dbReference>
<evidence type="ECO:0000256" key="1">
    <source>
        <dbReference type="ARBA" id="ARBA00006054"/>
    </source>
</evidence>
<dbReference type="OrthoDB" id="9802969at2"/>
<accession>A0A0R1SE58</accession>
<dbReference type="InterPro" id="IPR036291">
    <property type="entry name" value="NAD(P)-bd_dom_sf"/>
</dbReference>
<name>A0A0R1SE58_9LACO</name>
<dbReference type="InterPro" id="IPR001557">
    <property type="entry name" value="L-lactate/malate_DH"/>
</dbReference>
<dbReference type="Pfam" id="PF00056">
    <property type="entry name" value="Ldh_1_N"/>
    <property type="match status" value="1"/>
</dbReference>
<feature type="binding site" evidence="3">
    <location>
        <begin position="8"/>
        <end position="13"/>
    </location>
    <ligand>
        <name>NAD(+)</name>
        <dbReference type="ChEBI" id="CHEBI:57540"/>
    </ligand>
</feature>
<dbReference type="Gene3D" id="3.90.110.10">
    <property type="entry name" value="Lactate dehydrogenase/glycoside hydrolase, family 4, C-terminal"/>
    <property type="match status" value="1"/>
</dbReference>